<accession>A0A8J7HAC1</accession>
<dbReference type="Gene3D" id="3.40.50.2000">
    <property type="entry name" value="Glycogen Phosphorylase B"/>
    <property type="match status" value="2"/>
</dbReference>
<comment type="caution">
    <text evidence="2">The sequence shown here is derived from an EMBL/GenBank/DDBJ whole genome shotgun (WGS) entry which is preliminary data.</text>
</comment>
<name>A0A8J7HAC1_9FIRM</name>
<dbReference type="PANTHER" id="PTHR12526:SF622">
    <property type="entry name" value="GLYCOSYLTRANSFERASE (GROUP I)"/>
    <property type="match status" value="1"/>
</dbReference>
<keyword evidence="3" id="KW-1185">Reference proteome</keyword>
<evidence type="ECO:0000256" key="1">
    <source>
        <dbReference type="SAM" id="Phobius"/>
    </source>
</evidence>
<gene>
    <name evidence="2" type="ORF">I5677_14185</name>
</gene>
<dbReference type="Pfam" id="PF13692">
    <property type="entry name" value="Glyco_trans_1_4"/>
    <property type="match status" value="1"/>
</dbReference>
<dbReference type="PANTHER" id="PTHR12526">
    <property type="entry name" value="GLYCOSYLTRANSFERASE"/>
    <property type="match status" value="1"/>
</dbReference>
<evidence type="ECO:0000313" key="2">
    <source>
        <dbReference type="EMBL" id="MBH1942046.1"/>
    </source>
</evidence>
<dbReference type="EMBL" id="JAEAGR010000016">
    <property type="protein sequence ID" value="MBH1942046.1"/>
    <property type="molecule type" value="Genomic_DNA"/>
</dbReference>
<dbReference type="SUPFAM" id="SSF53756">
    <property type="entry name" value="UDP-Glycosyltransferase/glycogen phosphorylase"/>
    <property type="match status" value="1"/>
</dbReference>
<proteinExistence type="predicted"/>
<dbReference type="Proteomes" id="UP000623269">
    <property type="component" value="Unassembled WGS sequence"/>
</dbReference>
<organism evidence="2 3">
    <name type="scientific">Mobilitalea sibirica</name>
    <dbReference type="NCBI Taxonomy" id="1462919"/>
    <lineage>
        <taxon>Bacteria</taxon>
        <taxon>Bacillati</taxon>
        <taxon>Bacillota</taxon>
        <taxon>Clostridia</taxon>
        <taxon>Lachnospirales</taxon>
        <taxon>Lachnospiraceae</taxon>
        <taxon>Mobilitalea</taxon>
    </lineage>
</organism>
<keyword evidence="1" id="KW-0812">Transmembrane</keyword>
<keyword evidence="1" id="KW-0472">Membrane</keyword>
<reference evidence="2" key="1">
    <citation type="submission" date="2020-12" db="EMBL/GenBank/DDBJ databases">
        <title>M. sibirica DSM 26468T genome.</title>
        <authorList>
            <person name="Thieme N."/>
            <person name="Rettenmaier R."/>
            <person name="Zverlov V."/>
            <person name="Liebl W."/>
        </authorList>
    </citation>
    <scope>NUCLEOTIDE SEQUENCE</scope>
    <source>
        <strain evidence="2">DSM 26468</strain>
    </source>
</reference>
<dbReference type="CDD" id="cd03794">
    <property type="entry name" value="GT4_WbuB-like"/>
    <property type="match status" value="1"/>
</dbReference>
<dbReference type="AlphaFoldDB" id="A0A8J7HAC1"/>
<dbReference type="RefSeq" id="WP_197662291.1">
    <property type="nucleotide sequence ID" value="NZ_JAEAGR010000016.1"/>
</dbReference>
<evidence type="ECO:0000313" key="3">
    <source>
        <dbReference type="Proteomes" id="UP000623269"/>
    </source>
</evidence>
<keyword evidence="1" id="KW-1133">Transmembrane helix</keyword>
<protein>
    <submittedName>
        <fullName evidence="2">Glycosyltransferase family 4 protein</fullName>
    </submittedName>
</protein>
<feature type="transmembrane region" description="Helical" evidence="1">
    <location>
        <begin position="108"/>
        <end position="126"/>
    </location>
</feature>
<sequence length="407" mass="47021">MIDKTSIWCISKYASPPNYGVGSKLFTVAKRFSDMGCDVLLISSDSNHLSKYPESNQTYNFEKYGNLDHIWIKTMKYDRSASIKRILSWFAFEYRLFRLNKKKLKKPDIIIVSSLSLLTVIYGIYIKKKYGCKLVFEIRDIHPLTLTEELGVSKWNPLVLLLRFIERIGYKKSDLIVGTMPNLKEHVIETIGYEKDVFHSPIGIHSTWSNELEQSDNVDQLFPKTNQFFIGYAGSMGISNAMDNFIEAIERMANIMDVYFVLVGDGDLKASYSKRLSELKNVKMGPKLKQSEIPYFLSKCDLLYLSTHDSKVWKYGQSMNKVIDYMMSGKPVVASYSGYPSMLNEANSGVYVKTKDTDAIIDKFIFFKNMELKERLAYGDRGKAWVKENHSYETITRKYYKKISELI</sequence>